<sequence>MNNVILGNQFLVMVADESSPALTLPARISHLSGVHGRVQKIGLRTPA</sequence>
<evidence type="ECO:0000313" key="1">
    <source>
        <dbReference type="EMBL" id="KDB53406.1"/>
    </source>
</evidence>
<dbReference type="EMBL" id="AZRA01000025">
    <property type="protein sequence ID" value="KDB53406.1"/>
    <property type="molecule type" value="Genomic_DNA"/>
</dbReference>
<gene>
    <name evidence="1" type="ORF">X805_09910</name>
</gene>
<dbReference type="RefSeq" id="WP_156027815.1">
    <property type="nucleotide sequence ID" value="NZ_AZRA01000025.1"/>
</dbReference>
<evidence type="ECO:0000313" key="2">
    <source>
        <dbReference type="Proteomes" id="UP000026714"/>
    </source>
</evidence>
<proteinExistence type="predicted"/>
<accession>A0A059KPP0</accession>
<dbReference type="AlphaFoldDB" id="A0A059KPP0"/>
<reference evidence="1 2" key="1">
    <citation type="journal article" date="2014" name="FEMS Microbiol. Ecol.">
        <title>Sphaerotilus natans encrusted with nanoball-shaped Fe(III) oxide minerals formed by nitrate-reducing mixotrophic Fe(II) oxidation.</title>
        <authorList>
            <person name="Park S."/>
            <person name="Kim D.H."/>
            <person name="Lee J.H."/>
            <person name="Hur H.G."/>
        </authorList>
    </citation>
    <scope>NUCLEOTIDE SEQUENCE [LARGE SCALE GENOMIC DNA]</scope>
    <source>
        <strain evidence="1 2">DSM 6575</strain>
    </source>
</reference>
<name>A0A059KPP0_9BURK</name>
<protein>
    <submittedName>
        <fullName evidence="1">Uncharacterized protein</fullName>
    </submittedName>
</protein>
<dbReference type="STRING" id="34103.SAMN05421778_10869"/>
<organism evidence="1 2">
    <name type="scientific">Sphaerotilus natans subsp. natans DSM 6575</name>
    <dbReference type="NCBI Taxonomy" id="1286631"/>
    <lineage>
        <taxon>Bacteria</taxon>
        <taxon>Pseudomonadati</taxon>
        <taxon>Pseudomonadota</taxon>
        <taxon>Betaproteobacteria</taxon>
        <taxon>Burkholderiales</taxon>
        <taxon>Sphaerotilaceae</taxon>
        <taxon>Sphaerotilus</taxon>
    </lineage>
</organism>
<comment type="caution">
    <text evidence="1">The sequence shown here is derived from an EMBL/GenBank/DDBJ whole genome shotgun (WGS) entry which is preliminary data.</text>
</comment>
<keyword evidence="2" id="KW-1185">Reference proteome</keyword>
<dbReference type="Proteomes" id="UP000026714">
    <property type="component" value="Unassembled WGS sequence"/>
</dbReference>